<feature type="compositionally biased region" description="Polar residues" evidence="1">
    <location>
        <begin position="273"/>
        <end position="283"/>
    </location>
</feature>
<feature type="compositionally biased region" description="Basic residues" evidence="1">
    <location>
        <begin position="83"/>
        <end position="97"/>
    </location>
</feature>
<organism evidence="2 3">
    <name type="scientific">Clathrospora elynae</name>
    <dbReference type="NCBI Taxonomy" id="706981"/>
    <lineage>
        <taxon>Eukaryota</taxon>
        <taxon>Fungi</taxon>
        <taxon>Dikarya</taxon>
        <taxon>Ascomycota</taxon>
        <taxon>Pezizomycotina</taxon>
        <taxon>Dothideomycetes</taxon>
        <taxon>Pleosporomycetidae</taxon>
        <taxon>Pleosporales</taxon>
        <taxon>Diademaceae</taxon>
        <taxon>Clathrospora</taxon>
    </lineage>
</organism>
<dbReference type="Proteomes" id="UP000800038">
    <property type="component" value="Unassembled WGS sequence"/>
</dbReference>
<name>A0A6A5SVH8_9PLEO</name>
<dbReference type="AlphaFoldDB" id="A0A6A5SVH8"/>
<accession>A0A6A5SVH8</accession>
<evidence type="ECO:0000256" key="1">
    <source>
        <dbReference type="SAM" id="MobiDB-lite"/>
    </source>
</evidence>
<feature type="compositionally biased region" description="Low complexity" evidence="1">
    <location>
        <begin position="284"/>
        <end position="296"/>
    </location>
</feature>
<evidence type="ECO:0000313" key="3">
    <source>
        <dbReference type="Proteomes" id="UP000800038"/>
    </source>
</evidence>
<feature type="region of interest" description="Disordered" evidence="1">
    <location>
        <begin position="73"/>
        <end position="97"/>
    </location>
</feature>
<feature type="compositionally biased region" description="Low complexity" evidence="1">
    <location>
        <begin position="326"/>
        <end position="341"/>
    </location>
</feature>
<evidence type="ECO:0000313" key="2">
    <source>
        <dbReference type="EMBL" id="KAF1943299.1"/>
    </source>
</evidence>
<dbReference type="EMBL" id="ML976026">
    <property type="protein sequence ID" value="KAF1943299.1"/>
    <property type="molecule type" value="Genomic_DNA"/>
</dbReference>
<sequence>MSDYGDDYSDYGDDFFYVEDEYMAADDLAEHAVASPPPMACGDDDMLPDWDRFDYFNDLEYASDGYDDATFQPHDVKDAKTGDKRKRAARKSHSMKRIAKETLGTHPTPTAPGHSPIVWRTHADRAPKPRLLEDNAQSYALLKNWREKLANTPEWARGSPLASPSTRPSHYEQENVSDEEQGIPEDVLLAALQRQIAAAGIPITGMDPKQLLEFAMRMATDKDAGDAIAGEMAEAMLGGEDEEDDAGAEENLLSWVAQQRNSLPSKRPPTSPSPEANRSARVSTTTTKPDETNTNTASLKRRADDHVDSEASEKVVKKRVTRSFNAPTAASQPRAAPAKATRATRGKKP</sequence>
<proteinExistence type="predicted"/>
<gene>
    <name evidence="2" type="ORF">EJ02DRAFT_421338</name>
</gene>
<reference evidence="2" key="1">
    <citation type="journal article" date="2020" name="Stud. Mycol.">
        <title>101 Dothideomycetes genomes: a test case for predicting lifestyles and emergence of pathogens.</title>
        <authorList>
            <person name="Haridas S."/>
            <person name="Albert R."/>
            <person name="Binder M."/>
            <person name="Bloem J."/>
            <person name="Labutti K."/>
            <person name="Salamov A."/>
            <person name="Andreopoulos B."/>
            <person name="Baker S."/>
            <person name="Barry K."/>
            <person name="Bills G."/>
            <person name="Bluhm B."/>
            <person name="Cannon C."/>
            <person name="Castanera R."/>
            <person name="Culley D."/>
            <person name="Daum C."/>
            <person name="Ezra D."/>
            <person name="Gonzalez J."/>
            <person name="Henrissat B."/>
            <person name="Kuo A."/>
            <person name="Liang C."/>
            <person name="Lipzen A."/>
            <person name="Lutzoni F."/>
            <person name="Magnuson J."/>
            <person name="Mondo S."/>
            <person name="Nolan M."/>
            <person name="Ohm R."/>
            <person name="Pangilinan J."/>
            <person name="Park H.-J."/>
            <person name="Ramirez L."/>
            <person name="Alfaro M."/>
            <person name="Sun H."/>
            <person name="Tritt A."/>
            <person name="Yoshinaga Y."/>
            <person name="Zwiers L.-H."/>
            <person name="Turgeon B."/>
            <person name="Goodwin S."/>
            <person name="Spatafora J."/>
            <person name="Crous P."/>
            <person name="Grigoriev I."/>
        </authorList>
    </citation>
    <scope>NUCLEOTIDE SEQUENCE</scope>
    <source>
        <strain evidence="2">CBS 161.51</strain>
    </source>
</reference>
<feature type="compositionally biased region" description="Basic and acidic residues" evidence="1">
    <location>
        <begin position="301"/>
        <end position="315"/>
    </location>
</feature>
<feature type="region of interest" description="Disordered" evidence="1">
    <location>
        <begin position="155"/>
        <end position="181"/>
    </location>
</feature>
<keyword evidence="3" id="KW-1185">Reference proteome</keyword>
<protein>
    <submittedName>
        <fullName evidence="2">Uncharacterized protein</fullName>
    </submittedName>
</protein>
<dbReference type="OrthoDB" id="3933088at2759"/>
<feature type="region of interest" description="Disordered" evidence="1">
    <location>
        <begin position="259"/>
        <end position="349"/>
    </location>
</feature>